<keyword evidence="1" id="KW-1133">Transmembrane helix</keyword>
<evidence type="ECO:0000256" key="1">
    <source>
        <dbReference type="SAM" id="Phobius"/>
    </source>
</evidence>
<keyword evidence="1" id="KW-0812">Transmembrane</keyword>
<evidence type="ECO:0000313" key="2">
    <source>
        <dbReference type="EMBL" id="KEZ51583.1"/>
    </source>
</evidence>
<dbReference type="EMBL" id="JNVC02000005">
    <property type="protein sequence ID" value="KEZ51583.1"/>
    <property type="molecule type" value="Genomic_DNA"/>
</dbReference>
<organism evidence="2 3">
    <name type="scientific">Metabacillus indicus</name>
    <name type="common">Bacillus indicus</name>
    <dbReference type="NCBI Taxonomy" id="246786"/>
    <lineage>
        <taxon>Bacteria</taxon>
        <taxon>Bacillati</taxon>
        <taxon>Bacillota</taxon>
        <taxon>Bacilli</taxon>
        <taxon>Bacillales</taxon>
        <taxon>Bacillaceae</taxon>
        <taxon>Metabacillus</taxon>
    </lineage>
</organism>
<evidence type="ECO:0000313" key="3">
    <source>
        <dbReference type="Proteomes" id="UP000028549"/>
    </source>
</evidence>
<accession>A0A084GW71</accession>
<keyword evidence="1" id="KW-0472">Membrane</keyword>
<feature type="transmembrane region" description="Helical" evidence="1">
    <location>
        <begin position="43"/>
        <end position="61"/>
    </location>
</feature>
<keyword evidence="3" id="KW-1185">Reference proteome</keyword>
<dbReference type="Proteomes" id="UP000028549">
    <property type="component" value="Unassembled WGS sequence"/>
</dbReference>
<protein>
    <recommendedName>
        <fullName evidence="4">DUF2178 domain-containing protein</fullName>
    </recommendedName>
</protein>
<gene>
    <name evidence="2" type="ORF">GS18_0210640</name>
</gene>
<reference evidence="2 3" key="1">
    <citation type="journal article" date="2005" name="Int. J. Syst. Evol. Microbiol.">
        <title>Bacillus cibi sp. nov., isolated from jeotgal, a traditional Korean fermented seafood.</title>
        <authorList>
            <person name="Yoon J.H."/>
            <person name="Lee C.H."/>
            <person name="Oh T.K."/>
        </authorList>
    </citation>
    <scope>NUCLEOTIDE SEQUENCE [LARGE SCALE GENOMIC DNA]</scope>
    <source>
        <strain evidence="2 3">DSM 16189</strain>
    </source>
</reference>
<evidence type="ECO:0008006" key="4">
    <source>
        <dbReference type="Google" id="ProtNLM"/>
    </source>
</evidence>
<dbReference type="AlphaFoldDB" id="A0A084GW71"/>
<feature type="transmembrane region" description="Helical" evidence="1">
    <location>
        <begin position="73"/>
        <end position="91"/>
    </location>
</feature>
<proteinExistence type="predicted"/>
<sequence>MIHVLLITAGFLILLFAVRKIVTGEKSNPKTILAEAKQIGRSLLLGIVTVLSLLFITYEVWILAGSSEDWDGVYISAATVIGTVLLSFGYYHRVKSKYS</sequence>
<name>A0A084GW71_METID</name>
<comment type="caution">
    <text evidence="2">The sequence shown here is derived from an EMBL/GenBank/DDBJ whole genome shotgun (WGS) entry which is preliminary data.</text>
</comment>